<dbReference type="Proteomes" id="UP000235672">
    <property type="component" value="Unassembled WGS sequence"/>
</dbReference>
<feature type="domain" description="DUF7708" evidence="3">
    <location>
        <begin position="87"/>
        <end position="224"/>
    </location>
</feature>
<keyword evidence="6" id="KW-1185">Reference proteome</keyword>
<evidence type="ECO:0000313" key="5">
    <source>
        <dbReference type="EMBL" id="PMD16172.1"/>
    </source>
</evidence>
<evidence type="ECO:0000259" key="3">
    <source>
        <dbReference type="Pfam" id="PF24809"/>
    </source>
</evidence>
<dbReference type="InterPro" id="IPR056884">
    <property type="entry name" value="NPHP3-like_N"/>
</dbReference>
<dbReference type="Pfam" id="PF24809">
    <property type="entry name" value="DUF7708"/>
    <property type="match status" value="1"/>
</dbReference>
<keyword evidence="1" id="KW-0677">Repeat</keyword>
<reference evidence="5 6" key="1">
    <citation type="submission" date="2016-05" db="EMBL/GenBank/DDBJ databases">
        <title>A degradative enzymes factory behind the ericoid mycorrhizal symbiosis.</title>
        <authorList>
            <consortium name="DOE Joint Genome Institute"/>
            <person name="Martino E."/>
            <person name="Morin E."/>
            <person name="Grelet G."/>
            <person name="Kuo A."/>
            <person name="Kohler A."/>
            <person name="Daghino S."/>
            <person name="Barry K."/>
            <person name="Choi C."/>
            <person name="Cichocki N."/>
            <person name="Clum A."/>
            <person name="Copeland A."/>
            <person name="Hainaut M."/>
            <person name="Haridas S."/>
            <person name="Labutti K."/>
            <person name="Lindquist E."/>
            <person name="Lipzen A."/>
            <person name="Khouja H.-R."/>
            <person name="Murat C."/>
            <person name="Ohm R."/>
            <person name="Olson A."/>
            <person name="Spatafora J."/>
            <person name="Veneault-Fourrey C."/>
            <person name="Henrissat B."/>
            <person name="Grigoriev I."/>
            <person name="Martin F."/>
            <person name="Perotto S."/>
        </authorList>
    </citation>
    <scope>NUCLEOTIDE SEQUENCE [LARGE SCALE GENOMIC DNA]</scope>
    <source>
        <strain evidence="5 6">UAMH 7357</strain>
    </source>
</reference>
<evidence type="ECO:0008006" key="7">
    <source>
        <dbReference type="Google" id="ProtNLM"/>
    </source>
</evidence>
<accession>A0A2J6PQ64</accession>
<dbReference type="EMBL" id="KZ613508">
    <property type="protein sequence ID" value="PMD16172.1"/>
    <property type="molecule type" value="Genomic_DNA"/>
</dbReference>
<evidence type="ECO:0000259" key="4">
    <source>
        <dbReference type="Pfam" id="PF24883"/>
    </source>
</evidence>
<feature type="coiled-coil region" evidence="2">
    <location>
        <begin position="237"/>
        <end position="285"/>
    </location>
</feature>
<proteinExistence type="predicted"/>
<evidence type="ECO:0000313" key="6">
    <source>
        <dbReference type="Proteomes" id="UP000235672"/>
    </source>
</evidence>
<organism evidence="5 6">
    <name type="scientific">Hyaloscypha hepaticicola</name>
    <dbReference type="NCBI Taxonomy" id="2082293"/>
    <lineage>
        <taxon>Eukaryota</taxon>
        <taxon>Fungi</taxon>
        <taxon>Dikarya</taxon>
        <taxon>Ascomycota</taxon>
        <taxon>Pezizomycotina</taxon>
        <taxon>Leotiomycetes</taxon>
        <taxon>Helotiales</taxon>
        <taxon>Hyaloscyphaceae</taxon>
        <taxon>Hyaloscypha</taxon>
    </lineage>
</organism>
<sequence length="572" mass="65492">MIEPAKDALRGHEQFKSFAQGLLKGKNKDAQFVTTEKDLKEQLNYLDMYQLREHANEDLLRAKMVKSSYNLERESGPHKGGRKLQNFFKTFSDFIGAYSGIIDLVKNAGQQYGEAAYQTLSILFIVVVNKSQNDDQITQLLLDLQNAFPRMDTLLSVYPSSRLQHHVASLYKEVIMFSRDATIYFMKFSVRLWAAIGKPPSLGIAVTNKTIMAILAEVNAEALVLLHERNYEIHKGVQKLTQDNFNLIEKVNNLQRTVKESNSRIQDLQLKNDELLNNVSSVKAESRLIRENSDFKLKQEDSDNLEQLGTKLSVKWPCNETNIEHCSQAILSAFPNKDTSRRKKSTRYEQMTPELLQSQAAYIKWSGSSTSALFFLHGPTANESRLELAATTYSWLSPAALYVAQSISQTEKALLAYYCCHPEVRAEKRRTSVVLSTLIYQLLSQRPSILRQKKGHYYELATHFIKEEDHNAVQEMIQLLREVLIEVGKFEDNEMTYIVIDRVDQCSFSSLTIMDQLATLVVKPNCKVKIMVTCDTSFSQNWDIYARNVGELESKLLRERVHTRGPWTQSRS</sequence>
<dbReference type="OrthoDB" id="5389929at2759"/>
<dbReference type="AlphaFoldDB" id="A0A2J6PQ64"/>
<evidence type="ECO:0000256" key="1">
    <source>
        <dbReference type="ARBA" id="ARBA00022737"/>
    </source>
</evidence>
<gene>
    <name evidence="5" type="ORF">NA56DRAFT_323011</name>
</gene>
<name>A0A2J6PQ64_9HELO</name>
<protein>
    <recommendedName>
        <fullName evidence="7">Fungal STAND N-terminal Goodbye domain-containing protein</fullName>
    </recommendedName>
</protein>
<dbReference type="InterPro" id="IPR056125">
    <property type="entry name" value="DUF7708"/>
</dbReference>
<evidence type="ECO:0000256" key="2">
    <source>
        <dbReference type="SAM" id="Coils"/>
    </source>
</evidence>
<dbReference type="STRING" id="1745343.A0A2J6PQ64"/>
<dbReference type="Pfam" id="PF24883">
    <property type="entry name" value="NPHP3_N"/>
    <property type="match status" value="1"/>
</dbReference>
<feature type="domain" description="Nephrocystin 3-like N-terminal" evidence="4">
    <location>
        <begin position="401"/>
        <end position="534"/>
    </location>
</feature>
<keyword evidence="2" id="KW-0175">Coiled coil</keyword>